<keyword evidence="7" id="KW-1185">Reference proteome</keyword>
<comment type="cofactor">
    <cofactor evidence="1">
        <name>FMN</name>
        <dbReference type="ChEBI" id="CHEBI:58210"/>
    </cofactor>
</comment>
<evidence type="ECO:0000313" key="7">
    <source>
        <dbReference type="Proteomes" id="UP000191820"/>
    </source>
</evidence>
<protein>
    <submittedName>
        <fullName evidence="6">Flavin oxidoreductase</fullName>
    </submittedName>
</protein>
<dbReference type="RefSeq" id="WP_080915003.1">
    <property type="nucleotide sequence ID" value="NZ_CP020472.1"/>
</dbReference>
<evidence type="ECO:0000256" key="4">
    <source>
        <dbReference type="ARBA" id="ARBA00038054"/>
    </source>
</evidence>
<dbReference type="SUPFAM" id="SSF50475">
    <property type="entry name" value="FMN-binding split barrel"/>
    <property type="match status" value="1"/>
</dbReference>
<comment type="similarity">
    <text evidence="4">Belongs to the flavoredoxin family.</text>
</comment>
<evidence type="ECO:0000256" key="2">
    <source>
        <dbReference type="ARBA" id="ARBA00022630"/>
    </source>
</evidence>
<dbReference type="InterPro" id="IPR012349">
    <property type="entry name" value="Split_barrel_FMN-bd"/>
</dbReference>
<organism evidence="6 7">
    <name type="scientific">Shewanella japonica</name>
    <dbReference type="NCBI Taxonomy" id="93973"/>
    <lineage>
        <taxon>Bacteria</taxon>
        <taxon>Pseudomonadati</taxon>
        <taxon>Pseudomonadota</taxon>
        <taxon>Gammaproteobacteria</taxon>
        <taxon>Alteromonadales</taxon>
        <taxon>Shewanellaceae</taxon>
        <taxon>Shewanella</taxon>
    </lineage>
</organism>
<keyword evidence="2" id="KW-0285">Flavoprotein</keyword>
<dbReference type="PANTHER" id="PTHR33798:SF5">
    <property type="entry name" value="FLAVIN REDUCTASE LIKE DOMAIN-CONTAINING PROTEIN"/>
    <property type="match status" value="1"/>
</dbReference>
<sequence length="235" mass="25486">MAIKHFSSADINGFADRQRARFINSLSGFKSANLVATIDEQGITNLAMISSVFHIGASPALVGMIIRPTAVQPPAKNTLKKANINDADNKAVPRNTLANIKRTGIYTINHVSADIYQQAHQTSARYDDAISEFDAVGLTETYIDGVAAPFVQQSQLKFSLSVREITPLTINNTILVIGEVSHVLVDNIAVKDDGYIDIESINTAAVSGLDSYHTTTRLSRLSYAKVDRPVQALDI</sequence>
<reference evidence="6 7" key="1">
    <citation type="submission" date="2017-03" db="EMBL/GenBank/DDBJ databases">
        <title>Genome sequencing of Shewanella japonica KCTC 22435.</title>
        <authorList>
            <person name="Kim K.M."/>
        </authorList>
    </citation>
    <scope>NUCLEOTIDE SEQUENCE [LARGE SCALE GENOMIC DNA]</scope>
    <source>
        <strain evidence="6 7">KCTC 22435</strain>
    </source>
</reference>
<dbReference type="Gene3D" id="2.30.110.10">
    <property type="entry name" value="Electron Transport, Fmn-binding Protein, Chain A"/>
    <property type="match status" value="1"/>
</dbReference>
<feature type="domain" description="Flavin reductase like" evidence="5">
    <location>
        <begin position="34"/>
        <end position="188"/>
    </location>
</feature>
<evidence type="ECO:0000313" key="6">
    <source>
        <dbReference type="EMBL" id="ARD21208.1"/>
    </source>
</evidence>
<proteinExistence type="inferred from homology"/>
<evidence type="ECO:0000256" key="1">
    <source>
        <dbReference type="ARBA" id="ARBA00001917"/>
    </source>
</evidence>
<keyword evidence="3" id="KW-0288">FMN</keyword>
<dbReference type="Proteomes" id="UP000191820">
    <property type="component" value="Chromosome"/>
</dbReference>
<gene>
    <name evidence="6" type="ORF">SJ2017_0877</name>
</gene>
<dbReference type="PANTHER" id="PTHR33798">
    <property type="entry name" value="FLAVOPROTEIN OXYGENASE"/>
    <property type="match status" value="1"/>
</dbReference>
<name>A0ABM6JIR6_9GAMM</name>
<dbReference type="InterPro" id="IPR002563">
    <property type="entry name" value="Flavin_Rdtase-like_dom"/>
</dbReference>
<dbReference type="EMBL" id="CP020472">
    <property type="protein sequence ID" value="ARD21208.1"/>
    <property type="molecule type" value="Genomic_DNA"/>
</dbReference>
<dbReference type="Pfam" id="PF01613">
    <property type="entry name" value="Flavin_Reduct"/>
    <property type="match status" value="1"/>
</dbReference>
<evidence type="ECO:0000256" key="3">
    <source>
        <dbReference type="ARBA" id="ARBA00022643"/>
    </source>
</evidence>
<accession>A0ABM6JIR6</accession>
<evidence type="ECO:0000259" key="5">
    <source>
        <dbReference type="Pfam" id="PF01613"/>
    </source>
</evidence>